<name>A0A2C6KZF7_9APIC</name>
<gene>
    <name evidence="2" type="ORF">CSUI_003814</name>
</gene>
<evidence type="ECO:0000259" key="1">
    <source>
        <dbReference type="Pfam" id="PF04092"/>
    </source>
</evidence>
<dbReference type="InterPro" id="IPR007226">
    <property type="entry name" value="SRS_dom"/>
</dbReference>
<feature type="domain" description="SRS" evidence="1">
    <location>
        <begin position="64"/>
        <end position="178"/>
    </location>
</feature>
<accession>A0A2C6KZF7</accession>
<comment type="caution">
    <text evidence="2">The sequence shown here is derived from an EMBL/GenBank/DDBJ whole genome shotgun (WGS) entry which is preliminary data.</text>
</comment>
<evidence type="ECO:0000313" key="3">
    <source>
        <dbReference type="Proteomes" id="UP000221165"/>
    </source>
</evidence>
<reference evidence="2 3" key="1">
    <citation type="journal article" date="2017" name="Int. J. Parasitol.">
        <title>The genome of the protozoan parasite Cystoisospora suis and a reverse vaccinology approach to identify vaccine candidates.</title>
        <authorList>
            <person name="Palmieri N."/>
            <person name="Shrestha A."/>
            <person name="Ruttkowski B."/>
            <person name="Beck T."/>
            <person name="Vogl C."/>
            <person name="Tomley F."/>
            <person name="Blake D.P."/>
            <person name="Joachim A."/>
        </authorList>
    </citation>
    <scope>NUCLEOTIDE SEQUENCE [LARGE SCALE GENOMIC DNA]</scope>
    <source>
        <strain evidence="2 3">Wien I</strain>
    </source>
</reference>
<dbReference type="InterPro" id="IPR028352">
    <property type="entry name" value="Surface_antig_SAG1"/>
</dbReference>
<dbReference type="AlphaFoldDB" id="A0A2C6KZF7"/>
<dbReference type="InterPro" id="IPR036755">
    <property type="entry name" value="SRS_dom_sf"/>
</dbReference>
<dbReference type="PRINTS" id="PR01801">
    <property type="entry name" value="SURFCEANTIGN"/>
</dbReference>
<dbReference type="SUPFAM" id="SSF74877">
    <property type="entry name" value="Major surface antigen p30, SAG1"/>
    <property type="match status" value="2"/>
</dbReference>
<sequence length="337" mass="35885">MVTGLHSARAFYSMWSCFRAASAAIGFALCMYAAAAVEKVPGYRRELGFIGNRIRCPAEASTLLRTTVTLHPVTRHSVVLECGATASVVPSTLSTGPDVCDWKTLSLAECVGPSGAAQNTVRSLTSLIPSSEKGWLTFSEGAYTFTVPENQFPLEVTKFKIGCKAPNTDTGCLVSVVVQARPTEVTMDELLCSYGQSVTVAADVTKKNPSFSLSCGGPSYFIHPLDYSSKYCDGASVVNCPTKDFNSLFPSYQQSWWKAVADKFVFTVPSDMFPDEVKTFVVGCSPDKVLTDKSTVCSVGITVSSQGTGLRLSVAGAVMVILANLSSTFLGQAVVCL</sequence>
<dbReference type="EMBL" id="MIGC01001723">
    <property type="protein sequence ID" value="PHJ22337.1"/>
    <property type="molecule type" value="Genomic_DNA"/>
</dbReference>
<dbReference type="Pfam" id="PF04092">
    <property type="entry name" value="SAG"/>
    <property type="match status" value="2"/>
</dbReference>
<dbReference type="Gene3D" id="2.60.40.1320">
    <property type="entry name" value="SRS domain"/>
    <property type="match status" value="2"/>
</dbReference>
<dbReference type="VEuPathDB" id="ToxoDB:CSUI_003814"/>
<dbReference type="OrthoDB" id="330180at2759"/>
<dbReference type="Proteomes" id="UP000221165">
    <property type="component" value="Unassembled WGS sequence"/>
</dbReference>
<keyword evidence="3" id="KW-1185">Reference proteome</keyword>
<feature type="domain" description="SRS" evidence="1">
    <location>
        <begin position="192"/>
        <end position="303"/>
    </location>
</feature>
<dbReference type="GeneID" id="94427220"/>
<evidence type="ECO:0000313" key="2">
    <source>
        <dbReference type="EMBL" id="PHJ22337.1"/>
    </source>
</evidence>
<dbReference type="GO" id="GO:0016020">
    <property type="term" value="C:membrane"/>
    <property type="evidence" value="ECO:0007669"/>
    <property type="project" value="InterPro"/>
</dbReference>
<dbReference type="RefSeq" id="XP_067924014.1">
    <property type="nucleotide sequence ID" value="XM_068064009.1"/>
</dbReference>
<proteinExistence type="predicted"/>
<organism evidence="2 3">
    <name type="scientific">Cystoisospora suis</name>
    <dbReference type="NCBI Taxonomy" id="483139"/>
    <lineage>
        <taxon>Eukaryota</taxon>
        <taxon>Sar</taxon>
        <taxon>Alveolata</taxon>
        <taxon>Apicomplexa</taxon>
        <taxon>Conoidasida</taxon>
        <taxon>Coccidia</taxon>
        <taxon>Eucoccidiorida</taxon>
        <taxon>Eimeriorina</taxon>
        <taxon>Sarcocystidae</taxon>
        <taxon>Cystoisospora</taxon>
    </lineage>
</organism>
<protein>
    <submittedName>
        <fullName evidence="2">Surface antigen</fullName>
    </submittedName>
</protein>